<evidence type="ECO:0000256" key="4">
    <source>
        <dbReference type="ARBA" id="ARBA00009636"/>
    </source>
</evidence>
<keyword evidence="7 14" id="KW-0547">Nucleotide-binding</keyword>
<evidence type="ECO:0000256" key="6">
    <source>
        <dbReference type="ARBA" id="ARBA00022701"/>
    </source>
</evidence>
<dbReference type="GO" id="GO:0005200">
    <property type="term" value="F:structural constituent of cytoskeleton"/>
    <property type="evidence" value="ECO:0007669"/>
    <property type="project" value="InterPro"/>
</dbReference>
<evidence type="ECO:0000256" key="3">
    <source>
        <dbReference type="ARBA" id="ARBA00004138"/>
    </source>
</evidence>
<dbReference type="InterPro" id="IPR003008">
    <property type="entry name" value="Tubulin_FtsZ_GTPase"/>
</dbReference>
<dbReference type="SUPFAM" id="SSF55307">
    <property type="entry name" value="Tubulin C-terminal domain-like"/>
    <property type="match status" value="1"/>
</dbReference>
<organism evidence="16 17">
    <name type="scientific">Cryptotermes secundus</name>
    <dbReference type="NCBI Taxonomy" id="105785"/>
    <lineage>
        <taxon>Eukaryota</taxon>
        <taxon>Metazoa</taxon>
        <taxon>Ecdysozoa</taxon>
        <taxon>Arthropoda</taxon>
        <taxon>Hexapoda</taxon>
        <taxon>Insecta</taxon>
        <taxon>Pterygota</taxon>
        <taxon>Neoptera</taxon>
        <taxon>Polyneoptera</taxon>
        <taxon>Dictyoptera</taxon>
        <taxon>Blattodea</taxon>
        <taxon>Blattoidea</taxon>
        <taxon>Termitoidae</taxon>
        <taxon>Kalotermitidae</taxon>
        <taxon>Cryptotermitinae</taxon>
        <taxon>Cryptotermes</taxon>
    </lineage>
</organism>
<dbReference type="CDD" id="cd02189">
    <property type="entry name" value="delta_zeta_tubulin-like"/>
    <property type="match status" value="1"/>
</dbReference>
<evidence type="ECO:0000313" key="16">
    <source>
        <dbReference type="EMBL" id="PNF33076.1"/>
    </source>
</evidence>
<dbReference type="AlphaFoldDB" id="A0A2J7QWX2"/>
<dbReference type="GO" id="GO:0005874">
    <property type="term" value="C:microtubule"/>
    <property type="evidence" value="ECO:0007669"/>
    <property type="project" value="UniProtKB-KW"/>
</dbReference>
<accession>A0A2J7QWX2</accession>
<dbReference type="InterPro" id="IPR036525">
    <property type="entry name" value="Tubulin/FtsZ_GTPase_sf"/>
</dbReference>
<dbReference type="InterPro" id="IPR017975">
    <property type="entry name" value="Tubulin_CS"/>
</dbReference>
<evidence type="ECO:0000313" key="17">
    <source>
        <dbReference type="Proteomes" id="UP000235965"/>
    </source>
</evidence>
<gene>
    <name evidence="16" type="primary">tubd1</name>
    <name evidence="16" type="ORF">B7P43_G16110</name>
</gene>
<dbReference type="GO" id="GO:0030030">
    <property type="term" value="P:cell projection organization"/>
    <property type="evidence" value="ECO:0007669"/>
    <property type="project" value="UniProtKB-KW"/>
</dbReference>
<dbReference type="InParanoid" id="A0A2J7QWX2"/>
<dbReference type="STRING" id="105785.A0A2J7QWX2"/>
<dbReference type="Gene3D" id="3.40.50.1440">
    <property type="entry name" value="Tubulin/FtsZ, GTPase domain"/>
    <property type="match status" value="1"/>
</dbReference>
<dbReference type="OrthoDB" id="10250004at2759"/>
<sequence length="444" mass="50970">MMSVITLQFGQCGNQIGHHLFSVLSQDVLNTNSCYSNESKERWFRNKPDEDKYVARAVLVDTEQKVLTEVRKKNCDIGALWKYDETNIISHNGGGAGNNWAYGHGRKGPQFEEMFMEGVRKEVEKCDRLLATLSLLSSAGGTGSGVGSYLMESYRDEFPTKVLLNALVLPYRSGEVVIQNYNTVLTIANLYDVSDMFVIFENDNLHKMSENLLKNKNTDLHDLNDLIALKIGSLFQPMERSEQSRIHDIICHLIPHPEYKVVTIKSAPHYPKESGVYEASLDWKALVTHMKQTLRVSYLEKEPVFDWETKLPRPTQNLQHSLMQYSPCISNFLVTRGKCESDMKYSLALPLDDNDLYPQWIPKGSRCLHVHQDGRFMDMDKFISLATNNSLVRYSLSNIVEKAWKTYVHKAHLHQYRKFGVGEEDFLESFAKMESVIKSYEELK</sequence>
<dbReference type="InterPro" id="IPR002967">
    <property type="entry name" value="Delta_tubulin"/>
</dbReference>
<evidence type="ECO:0000256" key="9">
    <source>
        <dbReference type="ARBA" id="ARBA00023134"/>
    </source>
</evidence>
<comment type="subcellular location">
    <subcellularLocation>
        <location evidence="3">Cell projection</location>
        <location evidence="3">Cilium</location>
    </subcellularLocation>
    <subcellularLocation>
        <location evidence="1">Cytoplasm</location>
        <location evidence="1">Cytoskeleton</location>
        <location evidence="1">Microtubule organizing center</location>
        <location evidence="1">Centrosome</location>
        <location evidence="1">Centriole</location>
    </subcellularLocation>
    <subcellularLocation>
        <location evidence="2">Nucleus</location>
    </subcellularLocation>
</comment>
<evidence type="ECO:0000256" key="13">
    <source>
        <dbReference type="ARBA" id="ARBA00046149"/>
    </source>
</evidence>
<dbReference type="GO" id="GO:0005929">
    <property type="term" value="C:cilium"/>
    <property type="evidence" value="ECO:0007669"/>
    <property type="project" value="UniProtKB-SubCell"/>
</dbReference>
<evidence type="ECO:0000256" key="1">
    <source>
        <dbReference type="ARBA" id="ARBA00004114"/>
    </source>
</evidence>
<evidence type="ECO:0000256" key="5">
    <source>
        <dbReference type="ARBA" id="ARBA00014184"/>
    </source>
</evidence>
<dbReference type="EMBL" id="NEVH01009418">
    <property type="protein sequence ID" value="PNF33076.1"/>
    <property type="molecule type" value="Genomic_DNA"/>
</dbReference>
<evidence type="ECO:0000256" key="11">
    <source>
        <dbReference type="ARBA" id="ARBA00023273"/>
    </source>
</evidence>
<dbReference type="GO" id="GO:0005525">
    <property type="term" value="F:GTP binding"/>
    <property type="evidence" value="ECO:0007669"/>
    <property type="project" value="UniProtKB-UniRule"/>
</dbReference>
<evidence type="ECO:0000259" key="15">
    <source>
        <dbReference type="SMART" id="SM00864"/>
    </source>
</evidence>
<dbReference type="SUPFAM" id="SSF52490">
    <property type="entry name" value="Tubulin nucleotide-binding domain-like"/>
    <property type="match status" value="1"/>
</dbReference>
<dbReference type="GO" id="GO:0005634">
    <property type="term" value="C:nucleus"/>
    <property type="evidence" value="ECO:0007669"/>
    <property type="project" value="UniProtKB-SubCell"/>
</dbReference>
<dbReference type="GO" id="GO:0005814">
    <property type="term" value="C:centriole"/>
    <property type="evidence" value="ECO:0007669"/>
    <property type="project" value="UniProtKB-SubCell"/>
</dbReference>
<keyword evidence="11" id="KW-0966">Cell projection</keyword>
<keyword evidence="8" id="KW-0970">Cilium biogenesis/degradation</keyword>
<dbReference type="InterPro" id="IPR008280">
    <property type="entry name" value="Tub_FtsZ_C"/>
</dbReference>
<dbReference type="PANTHER" id="PTHR11588">
    <property type="entry name" value="TUBULIN"/>
    <property type="match status" value="1"/>
</dbReference>
<keyword evidence="6 14" id="KW-0493">Microtubule</keyword>
<dbReference type="Pfam" id="PF00091">
    <property type="entry name" value="Tubulin"/>
    <property type="match status" value="1"/>
</dbReference>
<keyword evidence="9 14" id="KW-0342">GTP-binding</keyword>
<reference evidence="16 17" key="1">
    <citation type="submission" date="2017-12" db="EMBL/GenBank/DDBJ databases">
        <title>Hemimetabolous genomes reveal molecular basis of termite eusociality.</title>
        <authorList>
            <person name="Harrison M.C."/>
            <person name="Jongepier E."/>
            <person name="Robertson H.M."/>
            <person name="Arning N."/>
            <person name="Bitard-Feildel T."/>
            <person name="Chao H."/>
            <person name="Childers C.P."/>
            <person name="Dinh H."/>
            <person name="Doddapaneni H."/>
            <person name="Dugan S."/>
            <person name="Gowin J."/>
            <person name="Greiner C."/>
            <person name="Han Y."/>
            <person name="Hu H."/>
            <person name="Hughes D.S.T."/>
            <person name="Huylmans A.-K."/>
            <person name="Kemena C."/>
            <person name="Kremer L.P.M."/>
            <person name="Lee S.L."/>
            <person name="Lopez-Ezquerra A."/>
            <person name="Mallet L."/>
            <person name="Monroy-Kuhn J.M."/>
            <person name="Moser A."/>
            <person name="Murali S.C."/>
            <person name="Muzny D.M."/>
            <person name="Otani S."/>
            <person name="Piulachs M.-D."/>
            <person name="Poelchau M."/>
            <person name="Qu J."/>
            <person name="Schaub F."/>
            <person name="Wada-Katsumata A."/>
            <person name="Worley K.C."/>
            <person name="Xie Q."/>
            <person name="Ylla G."/>
            <person name="Poulsen M."/>
            <person name="Gibbs R.A."/>
            <person name="Schal C."/>
            <person name="Richards S."/>
            <person name="Belles X."/>
            <person name="Korb J."/>
            <person name="Bornberg-Bauer E."/>
        </authorList>
    </citation>
    <scope>NUCLEOTIDE SEQUENCE [LARGE SCALE GENOMIC DNA]</scope>
    <source>
        <tissue evidence="16">Whole body</tissue>
    </source>
</reference>
<protein>
    <recommendedName>
        <fullName evidence="5">Tubulin delta chain</fullName>
    </recommendedName>
    <alternativeName>
        <fullName evidence="12">Delta-tubulin</fullName>
    </alternativeName>
</protein>
<evidence type="ECO:0000256" key="2">
    <source>
        <dbReference type="ARBA" id="ARBA00004123"/>
    </source>
</evidence>
<dbReference type="PROSITE" id="PS00227">
    <property type="entry name" value="TUBULIN"/>
    <property type="match status" value="1"/>
</dbReference>
<dbReference type="InterPro" id="IPR000217">
    <property type="entry name" value="Tubulin"/>
</dbReference>
<name>A0A2J7QWX2_9NEOP</name>
<evidence type="ECO:0000256" key="14">
    <source>
        <dbReference type="RuleBase" id="RU000352"/>
    </source>
</evidence>
<proteinExistence type="inferred from homology"/>
<dbReference type="PRINTS" id="PR01161">
    <property type="entry name" value="TUBULIN"/>
</dbReference>
<dbReference type="PRINTS" id="PR01224">
    <property type="entry name" value="DELTATUBULIN"/>
</dbReference>
<dbReference type="Proteomes" id="UP000235965">
    <property type="component" value="Unassembled WGS sequence"/>
</dbReference>
<dbReference type="SMART" id="SM00864">
    <property type="entry name" value="Tubulin"/>
    <property type="match status" value="1"/>
</dbReference>
<evidence type="ECO:0000256" key="7">
    <source>
        <dbReference type="ARBA" id="ARBA00022741"/>
    </source>
</evidence>
<keyword evidence="10" id="KW-0539">Nucleus</keyword>
<comment type="similarity">
    <text evidence="4 14">Belongs to the tubulin family.</text>
</comment>
<comment type="caution">
    <text evidence="16">The sequence shown here is derived from an EMBL/GenBank/DDBJ whole genome shotgun (WGS) entry which is preliminary data.</text>
</comment>
<evidence type="ECO:0000256" key="10">
    <source>
        <dbReference type="ARBA" id="ARBA00023242"/>
    </source>
</evidence>
<evidence type="ECO:0000256" key="8">
    <source>
        <dbReference type="ARBA" id="ARBA00022794"/>
    </source>
</evidence>
<feature type="domain" description="Tubulin/FtsZ GTPase" evidence="15">
    <location>
        <begin position="40"/>
        <end position="242"/>
    </location>
</feature>
<comment type="function">
    <text evidence="13">Acts as a positive regulator of hedgehog signaling and regulates ciliary function.</text>
</comment>
<keyword evidence="17" id="KW-1185">Reference proteome</keyword>
<evidence type="ECO:0000256" key="12">
    <source>
        <dbReference type="ARBA" id="ARBA00030594"/>
    </source>
</evidence>
<dbReference type="GO" id="GO:0007017">
    <property type="term" value="P:microtubule-based process"/>
    <property type="evidence" value="ECO:0007669"/>
    <property type="project" value="InterPro"/>
</dbReference>